<name>A0A6P1E5K2_LENHI</name>
<organism evidence="2 3">
    <name type="scientific">Lentilactobacillus hilgardii</name>
    <name type="common">Lactobacillus hilgardii</name>
    <dbReference type="NCBI Taxonomy" id="1588"/>
    <lineage>
        <taxon>Bacteria</taxon>
        <taxon>Bacillati</taxon>
        <taxon>Bacillota</taxon>
        <taxon>Bacilli</taxon>
        <taxon>Lactobacillales</taxon>
        <taxon>Lactobacillaceae</taxon>
        <taxon>Lentilactobacillus</taxon>
    </lineage>
</organism>
<gene>
    <name evidence="2" type="ORF">GQR93_03755</name>
</gene>
<sequence>MNEKEMDAYLDDFLTPYWQNFVDENNDGEQSFQSDEELEAMYALIKGFMSGMVVNGAQSIPQITEDDIQAAIGMLDKAPTDAEPEFDDLVDHTLTLGHLFLAWLSVSGSINLTGEQIDGVFGEDLSYLSPMDDMADIDRDEYHYDRADLDEYRSETANEVSRQAEKAAELFIDSKALNKLDGQVDEDDEDNIILTIQSLAVHLYGEYRQLPFEEWTGSALKAVLTGYIVKDAFLASKDYQSFGPILKAFIDFIAGTQLMTATVGKSLKKAIDEATPEMIRLGQDETNYSETKQLILSVKENKTDPSETLFKLLDDSSDDNPFDMLDQPDNKKGKPNVVSMEDWKDKPRKKGKKNKKPKKR</sequence>
<dbReference type="EMBL" id="CP047121">
    <property type="protein sequence ID" value="QHB51390.1"/>
    <property type="molecule type" value="Genomic_DNA"/>
</dbReference>
<protein>
    <submittedName>
        <fullName evidence="2">Uncharacterized protein</fullName>
    </submittedName>
</protein>
<dbReference type="RefSeq" id="WP_003552392.1">
    <property type="nucleotide sequence ID" value="NZ_CABKOL010000106.1"/>
</dbReference>
<feature type="compositionally biased region" description="Basic residues" evidence="1">
    <location>
        <begin position="346"/>
        <end position="360"/>
    </location>
</feature>
<feature type="region of interest" description="Disordered" evidence="1">
    <location>
        <begin position="313"/>
        <end position="360"/>
    </location>
</feature>
<evidence type="ECO:0000313" key="3">
    <source>
        <dbReference type="Proteomes" id="UP000465035"/>
    </source>
</evidence>
<proteinExistence type="predicted"/>
<dbReference type="Proteomes" id="UP000465035">
    <property type="component" value="Chromosome"/>
</dbReference>
<evidence type="ECO:0000256" key="1">
    <source>
        <dbReference type="SAM" id="MobiDB-lite"/>
    </source>
</evidence>
<dbReference type="AlphaFoldDB" id="A0A6P1E5K2"/>
<dbReference type="GeneID" id="69057468"/>
<accession>A0A6P1E5K2</accession>
<reference evidence="2 3" key="1">
    <citation type="submission" date="2019-12" db="EMBL/GenBank/DDBJ databases">
        <title>Lactobacillus hilgardii FLUB.</title>
        <authorList>
            <person name="Gustaw K."/>
        </authorList>
    </citation>
    <scope>NUCLEOTIDE SEQUENCE [LARGE SCALE GENOMIC DNA]</scope>
    <source>
        <strain evidence="2 3">FLUB</strain>
    </source>
</reference>
<evidence type="ECO:0000313" key="2">
    <source>
        <dbReference type="EMBL" id="QHB51390.1"/>
    </source>
</evidence>